<keyword evidence="3" id="KW-1185">Reference proteome</keyword>
<sequence length="230" mass="25809">MRTASLCRLLLIGLQASLSTQRHCPKSSTARPDYPTRQIANVTVIDTPLVQDALAFARQHSDNTVWNHIMRSWLFGSLILQNNPELRAAVDPEVHAVAAILHDLGFDETPGSPIISLDRRFEVDGAIAARNFIRRHMDGKAWEERRVQLVWDAIALHTLPNIYSYKETEVMVMGQGINMDFSGPTNNVSQTQYNAVLHDFPADNFPASVTSKFVWLCHIKPATTYGKLLC</sequence>
<name>A0A084QUF7_STAC4</name>
<feature type="chain" id="PRO_5001779612" evidence="1">
    <location>
        <begin position="20"/>
        <end position="230"/>
    </location>
</feature>
<dbReference type="Proteomes" id="UP000028524">
    <property type="component" value="Unassembled WGS sequence"/>
</dbReference>
<dbReference type="AlphaFoldDB" id="A0A084QUF7"/>
<dbReference type="SUPFAM" id="SSF109604">
    <property type="entry name" value="HD-domain/PDEase-like"/>
    <property type="match status" value="1"/>
</dbReference>
<dbReference type="EMBL" id="KL660176">
    <property type="protein sequence ID" value="KFA67592.1"/>
    <property type="molecule type" value="Genomic_DNA"/>
</dbReference>
<dbReference type="Gene3D" id="1.10.3210.10">
    <property type="entry name" value="Hypothetical protein af1432"/>
    <property type="match status" value="1"/>
</dbReference>
<dbReference type="OMA" id="TTYDNWM"/>
<evidence type="ECO:0000256" key="1">
    <source>
        <dbReference type="SAM" id="SignalP"/>
    </source>
</evidence>
<dbReference type="OrthoDB" id="2378324at2759"/>
<evidence type="ECO:0000313" key="3">
    <source>
        <dbReference type="Proteomes" id="UP000028524"/>
    </source>
</evidence>
<protein>
    <submittedName>
        <fullName evidence="2">Uncharacterized protein</fullName>
    </submittedName>
</protein>
<reference evidence="2 3" key="1">
    <citation type="journal article" date="2014" name="BMC Genomics">
        <title>Comparative genome sequencing reveals chemotype-specific gene clusters in the toxigenic black mold Stachybotrys.</title>
        <authorList>
            <person name="Semeiks J."/>
            <person name="Borek D."/>
            <person name="Otwinowski Z."/>
            <person name="Grishin N.V."/>
        </authorList>
    </citation>
    <scope>NUCLEOTIDE SEQUENCE [LARGE SCALE GENOMIC DNA]</scope>
    <source>
        <strain evidence="2 3">IBT 40285</strain>
    </source>
</reference>
<organism evidence="2 3">
    <name type="scientific">Stachybotrys chlorohalonatus (strain IBT 40285)</name>
    <dbReference type="NCBI Taxonomy" id="1283841"/>
    <lineage>
        <taxon>Eukaryota</taxon>
        <taxon>Fungi</taxon>
        <taxon>Dikarya</taxon>
        <taxon>Ascomycota</taxon>
        <taxon>Pezizomycotina</taxon>
        <taxon>Sordariomycetes</taxon>
        <taxon>Hypocreomycetidae</taxon>
        <taxon>Hypocreales</taxon>
        <taxon>Stachybotryaceae</taxon>
        <taxon>Stachybotrys</taxon>
    </lineage>
</organism>
<dbReference type="STRING" id="1283841.A0A084QUF7"/>
<proteinExistence type="predicted"/>
<evidence type="ECO:0000313" key="2">
    <source>
        <dbReference type="EMBL" id="KFA67592.1"/>
    </source>
</evidence>
<dbReference type="PANTHER" id="PTHR35569">
    <property type="entry name" value="CYANAMIDE HYDRATASE DDI2-RELATED"/>
    <property type="match status" value="1"/>
</dbReference>
<dbReference type="PANTHER" id="PTHR35569:SF1">
    <property type="entry name" value="CYANAMIDE HYDRATASE DDI2-RELATED"/>
    <property type="match status" value="1"/>
</dbReference>
<dbReference type="HOGENOM" id="CLU_070871_0_0_1"/>
<dbReference type="InParanoid" id="A0A084QUF7"/>
<feature type="signal peptide" evidence="1">
    <location>
        <begin position="1"/>
        <end position="19"/>
    </location>
</feature>
<accession>A0A084QUF7</accession>
<keyword evidence="1" id="KW-0732">Signal</keyword>
<gene>
    <name evidence="2" type="ORF">S40285_08741</name>
</gene>